<accession>A0A132B191</accession>
<dbReference type="Proteomes" id="UP000070700">
    <property type="component" value="Unassembled WGS sequence"/>
</dbReference>
<gene>
    <name evidence="2" type="ORF">LY89DRAFT_744093</name>
</gene>
<reference evidence="2 3" key="1">
    <citation type="submission" date="2015-10" db="EMBL/GenBank/DDBJ databases">
        <title>Full genome of DAOMC 229536 Phialocephala scopiformis, a fungal endophyte of spruce producing the potent anti-insectan compound rugulosin.</title>
        <authorList>
            <consortium name="DOE Joint Genome Institute"/>
            <person name="Walker A.K."/>
            <person name="Frasz S.L."/>
            <person name="Seifert K.A."/>
            <person name="Miller J.D."/>
            <person name="Mondo S.J."/>
            <person name="Labutti K."/>
            <person name="Lipzen A."/>
            <person name="Dockter R."/>
            <person name="Kennedy M."/>
            <person name="Grigoriev I.V."/>
            <person name="Spatafora J.W."/>
        </authorList>
    </citation>
    <scope>NUCLEOTIDE SEQUENCE [LARGE SCALE GENOMIC DNA]</scope>
    <source>
        <strain evidence="2 3">CBS 120377</strain>
    </source>
</reference>
<evidence type="ECO:0000256" key="1">
    <source>
        <dbReference type="SAM" id="MobiDB-lite"/>
    </source>
</evidence>
<proteinExistence type="predicted"/>
<feature type="compositionally biased region" description="Basic and acidic residues" evidence="1">
    <location>
        <begin position="46"/>
        <end position="66"/>
    </location>
</feature>
<feature type="region of interest" description="Disordered" evidence="1">
    <location>
        <begin position="1"/>
        <end position="101"/>
    </location>
</feature>
<dbReference type="AlphaFoldDB" id="A0A132B191"/>
<sequence length="215" mass="23829">DNSNSNSGFPTKYQLGQIASDDELTSDGKDEEEDAKSDSTEESENDKETHLEENGRGKDAVKDAKVARTNRKKVSNGKAIKEANTEPKEMESPQVAHKGAWKLNAKERNKPDPEELDGYLVQMLMAGRNATKLAATLAHDIRNLMAACRQKNTTLINSLLVEFENKDYHVELLKYNFYFYALDHTYGLVGEGVDSIMKVVRPKDTGTPVGGAYGT</sequence>
<dbReference type="RefSeq" id="XP_018060497.1">
    <property type="nucleotide sequence ID" value="XM_018221022.1"/>
</dbReference>
<organism evidence="2 3">
    <name type="scientific">Mollisia scopiformis</name>
    <name type="common">Conifer needle endophyte fungus</name>
    <name type="synonym">Phialocephala scopiformis</name>
    <dbReference type="NCBI Taxonomy" id="149040"/>
    <lineage>
        <taxon>Eukaryota</taxon>
        <taxon>Fungi</taxon>
        <taxon>Dikarya</taxon>
        <taxon>Ascomycota</taxon>
        <taxon>Pezizomycotina</taxon>
        <taxon>Leotiomycetes</taxon>
        <taxon>Helotiales</taxon>
        <taxon>Mollisiaceae</taxon>
        <taxon>Mollisia</taxon>
    </lineage>
</organism>
<feature type="compositionally biased region" description="Acidic residues" evidence="1">
    <location>
        <begin position="20"/>
        <end position="45"/>
    </location>
</feature>
<name>A0A132B191_MOLSC</name>
<dbReference type="GeneID" id="28830748"/>
<dbReference type="InParanoid" id="A0A132B191"/>
<dbReference type="EMBL" id="KQ947461">
    <property type="protein sequence ID" value="KUJ06142.1"/>
    <property type="molecule type" value="Genomic_DNA"/>
</dbReference>
<evidence type="ECO:0000313" key="3">
    <source>
        <dbReference type="Proteomes" id="UP000070700"/>
    </source>
</evidence>
<feature type="compositionally biased region" description="Basic and acidic residues" evidence="1">
    <location>
        <begin position="79"/>
        <end position="91"/>
    </location>
</feature>
<evidence type="ECO:0000313" key="2">
    <source>
        <dbReference type="EMBL" id="KUJ06142.1"/>
    </source>
</evidence>
<protein>
    <submittedName>
        <fullName evidence="2">Uncharacterized protein</fullName>
    </submittedName>
</protein>
<feature type="non-terminal residue" evidence="2">
    <location>
        <position position="1"/>
    </location>
</feature>
<keyword evidence="3" id="KW-1185">Reference proteome</keyword>
<dbReference type="KEGG" id="psco:LY89DRAFT_744093"/>